<dbReference type="Pfam" id="PF12796">
    <property type="entry name" value="Ank_2"/>
    <property type="match status" value="1"/>
</dbReference>
<evidence type="ECO:0000313" key="7">
    <source>
        <dbReference type="Proteomes" id="UP001460270"/>
    </source>
</evidence>
<dbReference type="InterPro" id="IPR036770">
    <property type="entry name" value="Ankyrin_rpt-contain_sf"/>
</dbReference>
<keyword evidence="1" id="KW-0813">Transport</keyword>
<comment type="caution">
    <text evidence="6">The sequence shown here is derived from an EMBL/GenBank/DDBJ whole genome shotgun (WGS) entry which is preliminary data.</text>
</comment>
<evidence type="ECO:0000313" key="6">
    <source>
        <dbReference type="EMBL" id="KAK7909998.1"/>
    </source>
</evidence>
<dbReference type="GO" id="GO:0005886">
    <property type="term" value="C:plasma membrane"/>
    <property type="evidence" value="ECO:0007669"/>
    <property type="project" value="TreeGrafter"/>
</dbReference>
<keyword evidence="3" id="KW-0407">Ion channel</keyword>
<dbReference type="GO" id="GO:0015279">
    <property type="term" value="F:store-operated calcium channel activity"/>
    <property type="evidence" value="ECO:0007669"/>
    <property type="project" value="TreeGrafter"/>
</dbReference>
<evidence type="ECO:0000256" key="1">
    <source>
        <dbReference type="ARBA" id="ARBA00022448"/>
    </source>
</evidence>
<organism evidence="6 7">
    <name type="scientific">Mugilogobius chulae</name>
    <name type="common">yellowstripe goby</name>
    <dbReference type="NCBI Taxonomy" id="88201"/>
    <lineage>
        <taxon>Eukaryota</taxon>
        <taxon>Metazoa</taxon>
        <taxon>Chordata</taxon>
        <taxon>Craniata</taxon>
        <taxon>Vertebrata</taxon>
        <taxon>Euteleostomi</taxon>
        <taxon>Actinopterygii</taxon>
        <taxon>Neopterygii</taxon>
        <taxon>Teleostei</taxon>
        <taxon>Neoteleostei</taxon>
        <taxon>Acanthomorphata</taxon>
        <taxon>Gobiaria</taxon>
        <taxon>Gobiiformes</taxon>
        <taxon>Gobioidei</taxon>
        <taxon>Gobiidae</taxon>
        <taxon>Gobionellinae</taxon>
        <taxon>Mugilogobius</taxon>
    </lineage>
</organism>
<evidence type="ECO:0000256" key="2">
    <source>
        <dbReference type="ARBA" id="ARBA00023065"/>
    </source>
</evidence>
<proteinExistence type="predicted"/>
<reference evidence="7" key="1">
    <citation type="submission" date="2024-04" db="EMBL/GenBank/DDBJ databases">
        <title>Salinicola lusitanus LLJ914,a marine bacterium isolated from the Okinawa Trough.</title>
        <authorList>
            <person name="Li J."/>
        </authorList>
    </citation>
    <scope>NUCLEOTIDE SEQUENCE [LARGE SCALE GENOMIC DNA]</scope>
</reference>
<dbReference type="InterPro" id="IPR002153">
    <property type="entry name" value="TRPC_channel"/>
</dbReference>
<dbReference type="Gene3D" id="1.25.40.20">
    <property type="entry name" value="Ankyrin repeat-containing domain"/>
    <property type="match status" value="1"/>
</dbReference>
<gene>
    <name evidence="6" type="ORF">WMY93_014682</name>
</gene>
<evidence type="ECO:0000256" key="5">
    <source>
        <dbReference type="SAM" id="MobiDB-lite"/>
    </source>
</evidence>
<sequence>MRRDREREREEKERERRERGKVEQKISSEALEERREHEKSTINIINAKTSFEPCHIYSSEPLQMNPMTQLYYKKATYSPYRDRIPLQIVRAEVELSAEEKAYLTAVEKGDYAGVKHALREAEVYYNMDVNCLDPLGRSALLIAIENENLEIMELLLDHGIHTGDALLYAIRKEVVGAVELLLSHRRPSGEKQVCYTHCV</sequence>
<keyword evidence="2" id="KW-0406">Ion transport</keyword>
<dbReference type="PROSITE" id="PS50088">
    <property type="entry name" value="ANK_REPEAT"/>
    <property type="match status" value="1"/>
</dbReference>
<evidence type="ECO:0000256" key="4">
    <source>
        <dbReference type="PROSITE-ProRule" id="PRU00023"/>
    </source>
</evidence>
<protein>
    <recommendedName>
        <fullName evidence="8">Short transient receptor potential channel 5</fullName>
    </recommendedName>
</protein>
<feature type="region of interest" description="Disordered" evidence="5">
    <location>
        <begin position="1"/>
        <end position="37"/>
    </location>
</feature>
<keyword evidence="4" id="KW-0040">ANK repeat</keyword>
<dbReference type="AlphaFoldDB" id="A0AAW0NZX8"/>
<dbReference type="GO" id="GO:0051480">
    <property type="term" value="P:regulation of cytosolic calcium ion concentration"/>
    <property type="evidence" value="ECO:0007669"/>
    <property type="project" value="TreeGrafter"/>
</dbReference>
<evidence type="ECO:0008006" key="8">
    <source>
        <dbReference type="Google" id="ProtNLM"/>
    </source>
</evidence>
<dbReference type="InterPro" id="IPR002110">
    <property type="entry name" value="Ankyrin_rpt"/>
</dbReference>
<dbReference type="SUPFAM" id="SSF48403">
    <property type="entry name" value="Ankyrin repeat"/>
    <property type="match status" value="1"/>
</dbReference>
<evidence type="ECO:0000256" key="3">
    <source>
        <dbReference type="ARBA" id="ARBA00023303"/>
    </source>
</evidence>
<dbReference type="PANTHER" id="PTHR10117:SF76">
    <property type="entry name" value="SHORT TRANSIENT RECEPTOR POTENTIAL CHANNEL 5"/>
    <property type="match status" value="1"/>
</dbReference>
<name>A0AAW0NZX8_9GOBI</name>
<dbReference type="GO" id="GO:0070679">
    <property type="term" value="F:inositol 1,4,5 trisphosphate binding"/>
    <property type="evidence" value="ECO:0007669"/>
    <property type="project" value="TreeGrafter"/>
</dbReference>
<feature type="repeat" description="ANK" evidence="4">
    <location>
        <begin position="135"/>
        <end position="159"/>
    </location>
</feature>
<dbReference type="GO" id="GO:0034703">
    <property type="term" value="C:cation channel complex"/>
    <property type="evidence" value="ECO:0007669"/>
    <property type="project" value="TreeGrafter"/>
</dbReference>
<dbReference type="PANTHER" id="PTHR10117">
    <property type="entry name" value="TRANSIENT RECEPTOR POTENTIAL CHANNEL"/>
    <property type="match status" value="1"/>
</dbReference>
<keyword evidence="7" id="KW-1185">Reference proteome</keyword>
<dbReference type="Proteomes" id="UP001460270">
    <property type="component" value="Unassembled WGS sequence"/>
</dbReference>
<dbReference type="PROSITE" id="PS50297">
    <property type="entry name" value="ANK_REP_REGION"/>
    <property type="match status" value="1"/>
</dbReference>
<dbReference type="EMBL" id="JBBPFD010000010">
    <property type="protein sequence ID" value="KAK7909998.1"/>
    <property type="molecule type" value="Genomic_DNA"/>
</dbReference>
<accession>A0AAW0NZX8</accession>